<comment type="caution">
    <text evidence="2">The sequence shown here is derived from an EMBL/GenBank/DDBJ whole genome shotgun (WGS) entry which is preliminary data.</text>
</comment>
<dbReference type="HOGENOM" id="CLU_3195063_0_0_11"/>
<feature type="region of interest" description="Disordered" evidence="1">
    <location>
        <begin position="1"/>
        <end position="26"/>
    </location>
</feature>
<dbReference type="AlphaFoldDB" id="U1Q8G0"/>
<sequence length="45" mass="4968">MESKHKDWPARATLLDSPEGEDKVATPPLFSLLGAAMNIHHPQDD</sequence>
<evidence type="ECO:0000313" key="3">
    <source>
        <dbReference type="Proteomes" id="UP000016498"/>
    </source>
</evidence>
<organism evidence="2 3">
    <name type="scientific">Actinomyces johnsonii F0510</name>
    <dbReference type="NCBI Taxonomy" id="1227262"/>
    <lineage>
        <taxon>Bacteria</taxon>
        <taxon>Bacillati</taxon>
        <taxon>Actinomycetota</taxon>
        <taxon>Actinomycetes</taxon>
        <taxon>Actinomycetales</taxon>
        <taxon>Actinomycetaceae</taxon>
        <taxon>Actinomyces</taxon>
    </lineage>
</organism>
<proteinExistence type="predicted"/>
<dbReference type="EMBL" id="AWSD01000159">
    <property type="protein sequence ID" value="ERH18751.1"/>
    <property type="molecule type" value="Genomic_DNA"/>
</dbReference>
<gene>
    <name evidence="2" type="ORF">HMPREF1549_01610</name>
</gene>
<protein>
    <submittedName>
        <fullName evidence="2">Uncharacterized protein</fullName>
    </submittedName>
</protein>
<name>U1Q8G0_9ACTO</name>
<accession>U1Q8G0</accession>
<evidence type="ECO:0000256" key="1">
    <source>
        <dbReference type="SAM" id="MobiDB-lite"/>
    </source>
</evidence>
<dbReference type="Proteomes" id="UP000016498">
    <property type="component" value="Unassembled WGS sequence"/>
</dbReference>
<reference evidence="2 3" key="1">
    <citation type="submission" date="2013-06" db="EMBL/GenBank/DDBJ databases">
        <authorList>
            <person name="Weinstock G."/>
            <person name="Sodergren E."/>
            <person name="Lobos E.A."/>
            <person name="Fulton L."/>
            <person name="Fulton R."/>
            <person name="Courtney L."/>
            <person name="Fronick C."/>
            <person name="O'Laughlin M."/>
            <person name="Godfrey J."/>
            <person name="Wilson R.M."/>
            <person name="Miner T."/>
            <person name="Farmer C."/>
            <person name="Delehaunty K."/>
            <person name="Cordes M."/>
            <person name="Minx P."/>
            <person name="Tomlinson C."/>
            <person name="Chen J."/>
            <person name="Wollam A."/>
            <person name="Pepin K.H."/>
            <person name="Bhonagiri V."/>
            <person name="Zhang X."/>
            <person name="Warren W."/>
            <person name="Mitreva M."/>
            <person name="Mardis E.R."/>
            <person name="Wilson R.K."/>
        </authorList>
    </citation>
    <scope>NUCLEOTIDE SEQUENCE [LARGE SCALE GENOMIC DNA]</scope>
    <source>
        <strain evidence="2 3">F0510</strain>
    </source>
</reference>
<evidence type="ECO:0000313" key="2">
    <source>
        <dbReference type="EMBL" id="ERH18751.1"/>
    </source>
</evidence>